<feature type="region of interest" description="Disordered" evidence="1">
    <location>
        <begin position="49"/>
        <end position="169"/>
    </location>
</feature>
<feature type="compositionally biased region" description="Polar residues" evidence="1">
    <location>
        <begin position="68"/>
        <end position="97"/>
    </location>
</feature>
<dbReference type="EMBL" id="FQZV01000006">
    <property type="protein sequence ID" value="SHI72586.1"/>
    <property type="molecule type" value="Genomic_DNA"/>
</dbReference>
<dbReference type="AlphaFoldDB" id="A0A1M6DH39"/>
<dbReference type="Proteomes" id="UP000184536">
    <property type="component" value="Unassembled WGS sequence"/>
</dbReference>
<keyword evidence="3" id="KW-1185">Reference proteome</keyword>
<feature type="compositionally biased region" description="Low complexity" evidence="1">
    <location>
        <begin position="151"/>
        <end position="169"/>
    </location>
</feature>
<protein>
    <submittedName>
        <fullName evidence="2">Uncharacterized protein</fullName>
    </submittedName>
</protein>
<sequence>MRKKLVVIISSLLCGFLVMSGGYGLWQKQLTITGRIEVRQEPVEETALTKSTLTAGGGGGGGEITIPNVPSDQTTDIEITLPTNQGETIIEGNSRNETVQDEPTEAADNPGQQQSTDSQDGSLGDAAVDNTSVQEMSTSDSSSEAEESSKSSDSSEGATSDGSGSDSDL</sequence>
<proteinExistence type="predicted"/>
<evidence type="ECO:0000313" key="2">
    <source>
        <dbReference type="EMBL" id="SHI72586.1"/>
    </source>
</evidence>
<reference evidence="3" key="1">
    <citation type="submission" date="2016-11" db="EMBL/GenBank/DDBJ databases">
        <authorList>
            <person name="Varghese N."/>
            <person name="Submissions S."/>
        </authorList>
    </citation>
    <scope>NUCLEOTIDE SEQUENCE [LARGE SCALE GENOMIC DNA]</scope>
    <source>
        <strain evidence="3">DSM 17957</strain>
    </source>
</reference>
<evidence type="ECO:0000256" key="1">
    <source>
        <dbReference type="SAM" id="MobiDB-lite"/>
    </source>
</evidence>
<feature type="compositionally biased region" description="Low complexity" evidence="1">
    <location>
        <begin position="111"/>
        <end position="125"/>
    </location>
</feature>
<evidence type="ECO:0000313" key="3">
    <source>
        <dbReference type="Proteomes" id="UP000184536"/>
    </source>
</evidence>
<accession>A0A1M6DH39</accession>
<name>A0A1M6DH39_9FIRM</name>
<dbReference type="STRING" id="1121919.SAMN02745975_00453"/>
<gene>
    <name evidence="2" type="ORF">SAMN02745975_00453</name>
</gene>
<dbReference type="OrthoDB" id="2088478at2"/>
<organism evidence="2 3">
    <name type="scientific">Geosporobacter subterraneus DSM 17957</name>
    <dbReference type="NCBI Taxonomy" id="1121919"/>
    <lineage>
        <taxon>Bacteria</taxon>
        <taxon>Bacillati</taxon>
        <taxon>Bacillota</taxon>
        <taxon>Clostridia</taxon>
        <taxon>Peptostreptococcales</taxon>
        <taxon>Thermotaleaceae</taxon>
        <taxon>Geosporobacter</taxon>
    </lineage>
</organism>